<dbReference type="PANTHER" id="PTHR43861:SF6">
    <property type="entry name" value="METHYLTRANSFERASE TYPE 11"/>
    <property type="match status" value="1"/>
</dbReference>
<dbReference type="RefSeq" id="WP_229352292.1">
    <property type="nucleotide sequence ID" value="NZ_BAABAO010000003.1"/>
</dbReference>
<reference evidence="3" key="1">
    <citation type="journal article" date="2019" name="Int. J. Syst. Evol. Microbiol.">
        <title>The Global Catalogue of Microorganisms (GCM) 10K type strain sequencing project: providing services to taxonomists for standard genome sequencing and annotation.</title>
        <authorList>
            <consortium name="The Broad Institute Genomics Platform"/>
            <consortium name="The Broad Institute Genome Sequencing Center for Infectious Disease"/>
            <person name="Wu L."/>
            <person name="Ma J."/>
        </authorList>
    </citation>
    <scope>NUCLEOTIDE SEQUENCE [LARGE SCALE GENOMIC DNA]</scope>
    <source>
        <strain evidence="3">JCM 17386</strain>
    </source>
</reference>
<dbReference type="CDD" id="cd02440">
    <property type="entry name" value="AdoMet_MTases"/>
    <property type="match status" value="1"/>
</dbReference>
<accession>A0ABP7XRY8</accession>
<sequence length="214" mass="25340">MNYDNKPDSYYSKMRFEMLKYLPKDSLKILEIGCGNGCFGEFLKKENNREVWGIELMPEEGKEAEKVLDRVFIGKCEDFINDLPDNYFDAIYCNDVLEHLFDPYSLLKDLKSKLSNKGVVISSIPNIRYHNQFKMFLFSKDWKYQDHGIMDFTHMRFFTGKSIRRMYEEAGYLVKTHEGINKTKSLKPYFFNILFLCTQLDIFYLQYATVASKS</sequence>
<evidence type="ECO:0000256" key="1">
    <source>
        <dbReference type="SAM" id="Phobius"/>
    </source>
</evidence>
<dbReference type="EMBL" id="BAABAO010000003">
    <property type="protein sequence ID" value="GAA4124224.1"/>
    <property type="molecule type" value="Genomic_DNA"/>
</dbReference>
<keyword evidence="1" id="KW-0812">Transmembrane</keyword>
<keyword evidence="1" id="KW-1133">Transmembrane helix</keyword>
<comment type="caution">
    <text evidence="2">The sequence shown here is derived from an EMBL/GenBank/DDBJ whole genome shotgun (WGS) entry which is preliminary data.</text>
</comment>
<evidence type="ECO:0000313" key="2">
    <source>
        <dbReference type="EMBL" id="GAA4124224.1"/>
    </source>
</evidence>
<proteinExistence type="predicted"/>
<name>A0ABP7XRY8_9FLAO</name>
<feature type="transmembrane region" description="Helical" evidence="1">
    <location>
        <begin position="189"/>
        <end position="207"/>
    </location>
</feature>
<dbReference type="Pfam" id="PF13489">
    <property type="entry name" value="Methyltransf_23"/>
    <property type="match status" value="1"/>
</dbReference>
<dbReference type="Proteomes" id="UP001501333">
    <property type="component" value="Unassembled WGS sequence"/>
</dbReference>
<gene>
    <name evidence="2" type="ORF">GCM10022250_08640</name>
</gene>
<evidence type="ECO:0000313" key="3">
    <source>
        <dbReference type="Proteomes" id="UP001501333"/>
    </source>
</evidence>
<dbReference type="PANTHER" id="PTHR43861">
    <property type="entry name" value="TRANS-ACONITATE 2-METHYLTRANSFERASE-RELATED"/>
    <property type="match status" value="1"/>
</dbReference>
<protein>
    <recommendedName>
        <fullName evidence="4">Methyltransferase</fullName>
    </recommendedName>
</protein>
<evidence type="ECO:0008006" key="4">
    <source>
        <dbReference type="Google" id="ProtNLM"/>
    </source>
</evidence>
<dbReference type="Gene3D" id="3.40.50.150">
    <property type="entry name" value="Vaccinia Virus protein VP39"/>
    <property type="match status" value="1"/>
</dbReference>
<keyword evidence="3" id="KW-1185">Reference proteome</keyword>
<keyword evidence="1" id="KW-0472">Membrane</keyword>
<dbReference type="SUPFAM" id="SSF53335">
    <property type="entry name" value="S-adenosyl-L-methionine-dependent methyltransferases"/>
    <property type="match status" value="1"/>
</dbReference>
<dbReference type="InterPro" id="IPR029063">
    <property type="entry name" value="SAM-dependent_MTases_sf"/>
</dbReference>
<organism evidence="2 3">
    <name type="scientific">Flavobacterium chungbukense</name>
    <dbReference type="NCBI Taxonomy" id="877464"/>
    <lineage>
        <taxon>Bacteria</taxon>
        <taxon>Pseudomonadati</taxon>
        <taxon>Bacteroidota</taxon>
        <taxon>Flavobacteriia</taxon>
        <taxon>Flavobacteriales</taxon>
        <taxon>Flavobacteriaceae</taxon>
        <taxon>Flavobacterium</taxon>
    </lineage>
</organism>